<dbReference type="Proteomes" id="UP000291022">
    <property type="component" value="Unassembled WGS sequence"/>
</dbReference>
<evidence type="ECO:0000313" key="2">
    <source>
        <dbReference type="Ensembl" id="ENSUAMP00000036513.1"/>
    </source>
</evidence>
<feature type="compositionally biased region" description="Basic and acidic residues" evidence="1">
    <location>
        <begin position="1"/>
        <end position="10"/>
    </location>
</feature>
<dbReference type="Ensembl" id="ENSUAMT00000040625.1">
    <property type="protein sequence ID" value="ENSUAMP00000036513.1"/>
    <property type="gene ID" value="ENSUAMG00000027656.1"/>
</dbReference>
<feature type="region of interest" description="Disordered" evidence="1">
    <location>
        <begin position="1"/>
        <end position="23"/>
    </location>
</feature>
<reference evidence="2" key="2">
    <citation type="submission" date="2025-08" db="UniProtKB">
        <authorList>
            <consortium name="Ensembl"/>
        </authorList>
    </citation>
    <scope>IDENTIFICATION</scope>
</reference>
<keyword evidence="3" id="KW-1185">Reference proteome</keyword>
<accession>A0A452SUC8</accession>
<dbReference type="STRING" id="9643.ENSUAMP00000036513"/>
<evidence type="ECO:0000256" key="1">
    <source>
        <dbReference type="SAM" id="MobiDB-lite"/>
    </source>
</evidence>
<dbReference type="GeneTree" id="ENSGT00940000159717"/>
<organism evidence="2 3">
    <name type="scientific">Ursus americanus</name>
    <name type="common">American black bear</name>
    <name type="synonym">Euarctos americanus</name>
    <dbReference type="NCBI Taxonomy" id="9643"/>
    <lineage>
        <taxon>Eukaryota</taxon>
        <taxon>Metazoa</taxon>
        <taxon>Chordata</taxon>
        <taxon>Craniata</taxon>
        <taxon>Vertebrata</taxon>
        <taxon>Euteleostomi</taxon>
        <taxon>Mammalia</taxon>
        <taxon>Eutheria</taxon>
        <taxon>Laurasiatheria</taxon>
        <taxon>Carnivora</taxon>
        <taxon>Caniformia</taxon>
        <taxon>Ursidae</taxon>
        <taxon>Ursus</taxon>
    </lineage>
</organism>
<dbReference type="OMA" id="NENLAGW"/>
<dbReference type="AlphaFoldDB" id="A0A452SUC8"/>
<reference evidence="3" key="1">
    <citation type="submission" date="2016-06" db="EMBL/GenBank/DDBJ databases">
        <title>De novo assembly and RNA-Seq shows season-dependent expression and editing in black bear kidneys.</title>
        <authorList>
            <person name="Korstanje R."/>
            <person name="Srivastava A."/>
            <person name="Sarsani V.K."/>
            <person name="Sheehan S.M."/>
            <person name="Seger R.L."/>
            <person name="Barter M.E."/>
            <person name="Lindqvist C."/>
            <person name="Brody L.C."/>
            <person name="Mullikin J.C."/>
        </authorList>
    </citation>
    <scope>NUCLEOTIDE SEQUENCE [LARGE SCALE GENOMIC DNA]</scope>
</reference>
<proteinExistence type="predicted"/>
<reference evidence="2" key="3">
    <citation type="submission" date="2025-09" db="UniProtKB">
        <authorList>
            <consortium name="Ensembl"/>
        </authorList>
    </citation>
    <scope>IDENTIFICATION</scope>
</reference>
<feature type="compositionally biased region" description="Low complexity" evidence="1">
    <location>
        <begin position="11"/>
        <end position="22"/>
    </location>
</feature>
<evidence type="ECO:0000313" key="3">
    <source>
        <dbReference type="Proteomes" id="UP000291022"/>
    </source>
</evidence>
<sequence>MPGAEERAARAAEGANPEPGAADPRLRLLGAYVTRSLRPAAGAWERCAGTAEAERLLHAFPRCCGAPQPLLVVRPGPGGLAVRPGLDAGPEAVPPRAKGLFFLRTGPEPPGPRSLRGAVLCGDVPAVPLEHLAALLSEVLIPVLANEKNHLDWPHVVCQDVQRHAHSLQCDLLVLLEQVKGKTLLPLPVGAEKLELAASQSESV</sequence>
<protein>
    <submittedName>
        <fullName evidence="2">Uncharacterized protein</fullName>
    </submittedName>
</protein>
<name>A0A452SUC8_URSAM</name>